<proteinExistence type="predicted"/>
<keyword evidence="2" id="KW-1185">Reference proteome</keyword>
<protein>
    <submittedName>
        <fullName evidence="1">Uncharacterized protein</fullName>
    </submittedName>
</protein>
<dbReference type="AlphaFoldDB" id="A0A0C3AN99"/>
<sequence length="113" mass="12371">MTLNYGTSSHQTIFRLLLMPVASRIPSRPVFPKIADYCPSRAQCRHTCPTYEPNPFLAGGSKQARILDMPYPPKKVMGNKLVQSFVEIAVGYGLVASGGVKQTTPIHHSLPSC</sequence>
<accession>A0A0C3AN99</accession>
<dbReference type="HOGENOM" id="CLU_2135078_0_0_1"/>
<name>A0A0C3AN99_SERVB</name>
<reference evidence="2" key="2">
    <citation type="submission" date="2015-01" db="EMBL/GenBank/DDBJ databases">
        <title>Evolutionary Origins and Diversification of the Mycorrhizal Mutualists.</title>
        <authorList>
            <consortium name="DOE Joint Genome Institute"/>
            <consortium name="Mycorrhizal Genomics Consortium"/>
            <person name="Kohler A."/>
            <person name="Kuo A."/>
            <person name="Nagy L.G."/>
            <person name="Floudas D."/>
            <person name="Copeland A."/>
            <person name="Barry K.W."/>
            <person name="Cichocki N."/>
            <person name="Veneault-Fourrey C."/>
            <person name="LaButti K."/>
            <person name="Lindquist E.A."/>
            <person name="Lipzen A."/>
            <person name="Lundell T."/>
            <person name="Morin E."/>
            <person name="Murat C."/>
            <person name="Riley R."/>
            <person name="Ohm R."/>
            <person name="Sun H."/>
            <person name="Tunlid A."/>
            <person name="Henrissat B."/>
            <person name="Grigoriev I.V."/>
            <person name="Hibbett D.S."/>
            <person name="Martin F."/>
        </authorList>
    </citation>
    <scope>NUCLEOTIDE SEQUENCE [LARGE SCALE GENOMIC DNA]</scope>
    <source>
        <strain evidence="2">MAFF 305830</strain>
    </source>
</reference>
<dbReference type="EMBL" id="KN824309">
    <property type="protein sequence ID" value="KIM26050.1"/>
    <property type="molecule type" value="Genomic_DNA"/>
</dbReference>
<dbReference type="Proteomes" id="UP000054097">
    <property type="component" value="Unassembled WGS sequence"/>
</dbReference>
<evidence type="ECO:0000313" key="2">
    <source>
        <dbReference type="Proteomes" id="UP000054097"/>
    </source>
</evidence>
<gene>
    <name evidence="1" type="ORF">M408DRAFT_330823</name>
</gene>
<reference evidence="1 2" key="1">
    <citation type="submission" date="2014-04" db="EMBL/GenBank/DDBJ databases">
        <authorList>
            <consortium name="DOE Joint Genome Institute"/>
            <person name="Kuo A."/>
            <person name="Zuccaro A."/>
            <person name="Kohler A."/>
            <person name="Nagy L.G."/>
            <person name="Floudas D."/>
            <person name="Copeland A."/>
            <person name="Barry K.W."/>
            <person name="Cichocki N."/>
            <person name="Veneault-Fourrey C."/>
            <person name="LaButti K."/>
            <person name="Lindquist E.A."/>
            <person name="Lipzen A."/>
            <person name="Lundell T."/>
            <person name="Morin E."/>
            <person name="Murat C."/>
            <person name="Sun H."/>
            <person name="Tunlid A."/>
            <person name="Henrissat B."/>
            <person name="Grigoriev I.V."/>
            <person name="Hibbett D.S."/>
            <person name="Martin F."/>
            <person name="Nordberg H.P."/>
            <person name="Cantor M.N."/>
            <person name="Hua S.X."/>
        </authorList>
    </citation>
    <scope>NUCLEOTIDE SEQUENCE [LARGE SCALE GENOMIC DNA]</scope>
    <source>
        <strain evidence="1 2">MAFF 305830</strain>
    </source>
</reference>
<organism evidence="1 2">
    <name type="scientific">Serendipita vermifera MAFF 305830</name>
    <dbReference type="NCBI Taxonomy" id="933852"/>
    <lineage>
        <taxon>Eukaryota</taxon>
        <taxon>Fungi</taxon>
        <taxon>Dikarya</taxon>
        <taxon>Basidiomycota</taxon>
        <taxon>Agaricomycotina</taxon>
        <taxon>Agaricomycetes</taxon>
        <taxon>Sebacinales</taxon>
        <taxon>Serendipitaceae</taxon>
        <taxon>Serendipita</taxon>
    </lineage>
</organism>
<evidence type="ECO:0000313" key="1">
    <source>
        <dbReference type="EMBL" id="KIM26050.1"/>
    </source>
</evidence>